<accession>A0AAV4HGR9</accession>
<protein>
    <submittedName>
        <fullName evidence="2">D-galacturonic acid binding lectin</fullName>
    </submittedName>
</protein>
<organism evidence="2 3">
    <name type="scientific">Elysia marginata</name>
    <dbReference type="NCBI Taxonomy" id="1093978"/>
    <lineage>
        <taxon>Eukaryota</taxon>
        <taxon>Metazoa</taxon>
        <taxon>Spiralia</taxon>
        <taxon>Lophotrochozoa</taxon>
        <taxon>Mollusca</taxon>
        <taxon>Gastropoda</taxon>
        <taxon>Heterobranchia</taxon>
        <taxon>Euthyneura</taxon>
        <taxon>Panpulmonata</taxon>
        <taxon>Sacoglossa</taxon>
        <taxon>Placobranchoidea</taxon>
        <taxon>Plakobranchidae</taxon>
        <taxon>Elysia</taxon>
    </lineage>
</organism>
<sequence>MRNSNIWHKLTYMMASQACFLLLVSLVGYSLCQTPPASPTPQVGKVYDVAKQAVGSHSIHVAGTKGPALPLYCGKVCLKSYDYRFRRYTIRGAAKVLSLSLLREETHDVCKKDKTFGTYGTDVWVNTGCRGIFAICFVPGYNKIVLSCHSLKFKPKKCYVGQDIKTVTIARHRSGSPCIEGFSYKIDGKDLVVFNGCRADFIVGWH</sequence>
<evidence type="ECO:0000313" key="3">
    <source>
        <dbReference type="Proteomes" id="UP000762676"/>
    </source>
</evidence>
<reference evidence="2 3" key="1">
    <citation type="journal article" date="2021" name="Elife">
        <title>Chloroplast acquisition without the gene transfer in kleptoplastic sea slugs, Plakobranchus ocellatus.</title>
        <authorList>
            <person name="Maeda T."/>
            <person name="Takahashi S."/>
            <person name="Yoshida T."/>
            <person name="Shimamura S."/>
            <person name="Takaki Y."/>
            <person name="Nagai Y."/>
            <person name="Toyoda A."/>
            <person name="Suzuki Y."/>
            <person name="Arimoto A."/>
            <person name="Ishii H."/>
            <person name="Satoh N."/>
            <person name="Nishiyama T."/>
            <person name="Hasebe M."/>
            <person name="Maruyama T."/>
            <person name="Minagawa J."/>
            <person name="Obokata J."/>
            <person name="Shigenobu S."/>
        </authorList>
    </citation>
    <scope>NUCLEOTIDE SEQUENCE [LARGE SCALE GENOMIC DNA]</scope>
</reference>
<comment type="caution">
    <text evidence="2">The sequence shown here is derived from an EMBL/GenBank/DDBJ whole genome shotgun (WGS) entry which is preliminary data.</text>
</comment>
<proteinExistence type="predicted"/>
<name>A0AAV4HGR9_9GAST</name>
<keyword evidence="1" id="KW-0732">Signal</keyword>
<dbReference type="InterPro" id="IPR021381">
    <property type="entry name" value="DUF3011"/>
</dbReference>
<feature type="chain" id="PRO_5043640905" evidence="1">
    <location>
        <begin position="33"/>
        <end position="206"/>
    </location>
</feature>
<evidence type="ECO:0000313" key="2">
    <source>
        <dbReference type="EMBL" id="GFR96286.1"/>
    </source>
</evidence>
<dbReference type="AlphaFoldDB" id="A0AAV4HGR9"/>
<feature type="signal peptide" evidence="1">
    <location>
        <begin position="1"/>
        <end position="32"/>
    </location>
</feature>
<keyword evidence="3" id="KW-1185">Reference proteome</keyword>
<gene>
    <name evidence="2" type="ORF">ElyMa_004448800</name>
</gene>
<dbReference type="Proteomes" id="UP000762676">
    <property type="component" value="Unassembled WGS sequence"/>
</dbReference>
<dbReference type="EMBL" id="BMAT01008986">
    <property type="protein sequence ID" value="GFR96286.1"/>
    <property type="molecule type" value="Genomic_DNA"/>
</dbReference>
<evidence type="ECO:0000256" key="1">
    <source>
        <dbReference type="SAM" id="SignalP"/>
    </source>
</evidence>
<dbReference type="Pfam" id="PF11218">
    <property type="entry name" value="DUF3011"/>
    <property type="match status" value="1"/>
</dbReference>